<evidence type="ECO:0000256" key="5">
    <source>
        <dbReference type="ARBA" id="ARBA00022833"/>
    </source>
</evidence>
<dbReference type="RefSeq" id="XP_006821501.1">
    <property type="nucleotide sequence ID" value="XM_006821438.1"/>
</dbReference>
<feature type="domain" description="AstE/AspA barrel-sandwich hybrid" evidence="6">
    <location>
        <begin position="256"/>
        <end position="337"/>
    </location>
</feature>
<dbReference type="GeneID" id="100371739"/>
<evidence type="ECO:0000313" key="9">
    <source>
        <dbReference type="RefSeq" id="XP_006821501.1"/>
    </source>
</evidence>
<dbReference type="Gene3D" id="3.40.630.10">
    <property type="entry name" value="Zn peptidases"/>
    <property type="match status" value="1"/>
</dbReference>
<evidence type="ECO:0000256" key="3">
    <source>
        <dbReference type="ARBA" id="ARBA00022723"/>
    </source>
</evidence>
<dbReference type="PANTHER" id="PTHR15162">
    <property type="entry name" value="ASPARTOACYLASE"/>
    <property type="match status" value="1"/>
</dbReference>
<dbReference type="Gene3D" id="2.20.25.160">
    <property type="match status" value="1"/>
</dbReference>
<dbReference type="SUPFAM" id="SSF53187">
    <property type="entry name" value="Zn-dependent exopeptidases"/>
    <property type="match status" value="1"/>
</dbReference>
<accession>A0ABM0MNB0</accession>
<evidence type="ECO:0000259" key="6">
    <source>
        <dbReference type="Pfam" id="PF04952"/>
    </source>
</evidence>
<name>A0ABM0MNB0_SACKO</name>
<proteinExistence type="inferred from homology"/>
<evidence type="ECO:0000256" key="1">
    <source>
        <dbReference type="ARBA" id="ARBA00001947"/>
    </source>
</evidence>
<evidence type="ECO:0000256" key="4">
    <source>
        <dbReference type="ARBA" id="ARBA00022801"/>
    </source>
</evidence>
<evidence type="ECO:0000313" key="8">
    <source>
        <dbReference type="Proteomes" id="UP000694865"/>
    </source>
</evidence>
<organism evidence="8 9">
    <name type="scientific">Saccoglossus kowalevskii</name>
    <name type="common">Acorn worm</name>
    <dbReference type="NCBI Taxonomy" id="10224"/>
    <lineage>
        <taxon>Eukaryota</taxon>
        <taxon>Metazoa</taxon>
        <taxon>Hemichordata</taxon>
        <taxon>Enteropneusta</taxon>
        <taxon>Harrimaniidae</taxon>
        <taxon>Saccoglossus</taxon>
    </lineage>
</organism>
<dbReference type="HAMAP" id="MF_00704">
    <property type="entry name" value="Aspartoacylase"/>
    <property type="match status" value="1"/>
</dbReference>
<reference evidence="9" key="1">
    <citation type="submission" date="2025-08" db="UniProtKB">
        <authorList>
            <consortium name="RefSeq"/>
        </authorList>
    </citation>
    <scope>IDENTIFICATION</scope>
    <source>
        <tissue evidence="9">Testes</tissue>
    </source>
</reference>
<comment type="cofactor">
    <cofactor evidence="1">
        <name>Zn(2+)</name>
        <dbReference type="ChEBI" id="CHEBI:29105"/>
    </cofactor>
</comment>
<keyword evidence="3" id="KW-0479">Metal-binding</keyword>
<dbReference type="InterPro" id="IPR055438">
    <property type="entry name" value="AstE_AspA_cat"/>
</dbReference>
<dbReference type="Pfam" id="PF24827">
    <property type="entry name" value="AstE_AspA_cat"/>
    <property type="match status" value="1"/>
</dbReference>
<feature type="domain" description="Succinylglutamate desuccinylase/Aspartoacylase catalytic" evidence="7">
    <location>
        <begin position="50"/>
        <end position="243"/>
    </location>
</feature>
<keyword evidence="8" id="KW-1185">Reference proteome</keyword>
<dbReference type="InterPro" id="IPR007036">
    <property type="entry name" value="Aste_AspA_hybrid_dom"/>
</dbReference>
<dbReference type="NCBIfam" id="NF002601">
    <property type="entry name" value="PRK02259.1"/>
    <property type="match status" value="1"/>
</dbReference>
<dbReference type="InterPro" id="IPR016708">
    <property type="entry name" value="Aspartoacylase"/>
</dbReference>
<sequence length="350" mass="39828">MICKLPSHILTSVVNTKPFTIVRGLRRSRIRDCKMATTSTTTTTTLPSMRKVGILGGTHGNELSGVYLVKQWLKNKAAVTRKNFETTVCLSNPRAVEKCVRYIDTDLNRVFTEDNLRSSQEDSNNMYEINRGRELHAIFGPKHSDAAYDFLVDLHNTTSNMQNSLMIHNTQDPFVVQLVRYIVDKLKHLESNYVFITGNAYQTTRTVAKHGLGIEIGPQSHGSLIADVYQKMETITLHTLDFIEKFNEGEVFNACTIEAYDIIDKIDFPRDKDGEICAMIHPAFQFKDWTPLKPGDNIFVTFKGETISYQGDKTVYPAFINEASYYEKGIAFWVMKKVELSAPTLQMKRD</sequence>
<dbReference type="Pfam" id="PF04952">
    <property type="entry name" value="AstE_AspA_hybrid"/>
    <property type="match status" value="1"/>
</dbReference>
<evidence type="ECO:0000256" key="2">
    <source>
        <dbReference type="ARBA" id="ARBA00006173"/>
    </source>
</evidence>
<keyword evidence="5" id="KW-0862">Zinc</keyword>
<dbReference type="CDD" id="cd06909">
    <property type="entry name" value="M14_ASPA"/>
    <property type="match status" value="1"/>
</dbReference>
<dbReference type="PANTHER" id="PTHR15162:SF7">
    <property type="entry name" value="SUCCINYLGLUTAMATE DESUCCINYLASE"/>
    <property type="match status" value="1"/>
</dbReference>
<protein>
    <submittedName>
        <fullName evidence="9">Aspartoacylase-like</fullName>
    </submittedName>
</protein>
<dbReference type="Proteomes" id="UP000694865">
    <property type="component" value="Unplaced"/>
</dbReference>
<keyword evidence="4" id="KW-0378">Hydrolase</keyword>
<evidence type="ECO:0000259" key="7">
    <source>
        <dbReference type="Pfam" id="PF24827"/>
    </source>
</evidence>
<gene>
    <name evidence="9" type="primary">LOC100371739</name>
</gene>
<dbReference type="PIRSF" id="PIRSF018001">
    <property type="entry name" value="Aspartoacylase"/>
    <property type="match status" value="1"/>
</dbReference>
<dbReference type="InterPro" id="IPR050178">
    <property type="entry name" value="AspA/AstE_fam"/>
</dbReference>
<comment type="similarity">
    <text evidence="2">Belongs to the AspA/AstE family. Aspartoacylase subfamily.</text>
</comment>